<keyword evidence="13" id="KW-0472">Membrane</keyword>
<dbReference type="Pfam" id="PF17203">
    <property type="entry name" value="sCache_3_2"/>
    <property type="match status" value="1"/>
</dbReference>
<evidence type="ECO:0000256" key="12">
    <source>
        <dbReference type="ARBA" id="ARBA00023012"/>
    </source>
</evidence>
<dbReference type="SMART" id="SM00091">
    <property type="entry name" value="PAS"/>
    <property type="match status" value="1"/>
</dbReference>
<dbReference type="InterPro" id="IPR005467">
    <property type="entry name" value="His_kinase_dom"/>
</dbReference>
<dbReference type="InterPro" id="IPR035965">
    <property type="entry name" value="PAS-like_dom_sf"/>
</dbReference>
<feature type="domain" description="Histidine kinase" evidence="15">
    <location>
        <begin position="392"/>
        <end position="497"/>
    </location>
</feature>
<dbReference type="Proteomes" id="UP000292373">
    <property type="component" value="Unassembled WGS sequence"/>
</dbReference>
<evidence type="ECO:0000256" key="1">
    <source>
        <dbReference type="ARBA" id="ARBA00000085"/>
    </source>
</evidence>
<keyword evidence="8" id="KW-0547">Nucleotide-binding</keyword>
<reference evidence="16 17" key="1">
    <citation type="submission" date="2019-01" db="EMBL/GenBank/DDBJ databases">
        <title>Lactibacter flavus gen. nov., sp. nov., a novel bacterium of the family Propionibacteriaceae isolated from raw milk and dairy products.</title>
        <authorList>
            <person name="Huptas C."/>
            <person name="Wenning M."/>
            <person name="Breitenwieser F."/>
            <person name="Doll E."/>
            <person name="Von Neubeck M."/>
            <person name="Busse H.-J."/>
            <person name="Scherer S."/>
        </authorList>
    </citation>
    <scope>NUCLEOTIDE SEQUENCE [LARGE SCALE GENOMIC DNA]</scope>
    <source>
        <strain evidence="16 17">KCTC 33808</strain>
    </source>
</reference>
<dbReference type="SMART" id="SM00387">
    <property type="entry name" value="HATPase_c"/>
    <property type="match status" value="1"/>
</dbReference>
<proteinExistence type="predicted"/>
<sequence>MAWWQAVRHVEDSAADKVTDIAITIASTDDVRDGVRSADPAAALGAFIERERQATGTDFITVMSRDGVRYTHPNPTQVGGRFVGSIAAAQAGGTVVEQYTGTLGPSTRAVVPVVINGEVEALVSVGLLRTRVGQQLAAELPQILLPGLLAAVLSGAGAWFVARRVRSQTLGLNAQELRRLHDHHDAVLHAVREGLVITDTEGRVQVVNDEARRLLDLPPDAVGREASDLGLAPELAALLAGREQQVDVPHASGGRVLLVSSDVVRRQGRAVATLATLRDRTELEALTGRLDTTRSLADALHAQAHEAANRLHTVVTLIELGRPDDAVAFATDELRASQRHGDAIAAALEDPAVAALVMGKSSQAAERGATLDVDPDAHLPAGLLQSGAVVTILGNLIDNALDAVAAQPAGSAKAVLLDAQAADGVVTLTVADTGPGLPGPERERAFERGTTSKASTGPAGRGIGLALVRQTVNLLGGRIEVSEPPGATFTVTLPVVIAQEEGGDD</sequence>
<dbReference type="InterPro" id="IPR033463">
    <property type="entry name" value="sCache_3"/>
</dbReference>
<evidence type="ECO:0000256" key="3">
    <source>
        <dbReference type="ARBA" id="ARBA00012438"/>
    </source>
</evidence>
<dbReference type="SUPFAM" id="SSF103190">
    <property type="entry name" value="Sensory domain-like"/>
    <property type="match status" value="1"/>
</dbReference>
<dbReference type="OrthoDB" id="9792686at2"/>
<keyword evidence="9 16" id="KW-0418">Kinase</keyword>
<keyword evidence="10" id="KW-0067">ATP-binding</keyword>
<dbReference type="SUPFAM" id="SSF55785">
    <property type="entry name" value="PYP-like sensor domain (PAS domain)"/>
    <property type="match status" value="1"/>
</dbReference>
<evidence type="ECO:0000313" key="17">
    <source>
        <dbReference type="Proteomes" id="UP000292373"/>
    </source>
</evidence>
<name>A0A4Q9KBL8_9ACTN</name>
<accession>A0A4Q9KBL8</accession>
<keyword evidence="7" id="KW-0812">Transmembrane</keyword>
<evidence type="ECO:0000256" key="8">
    <source>
        <dbReference type="ARBA" id="ARBA00022741"/>
    </source>
</evidence>
<dbReference type="InterPro" id="IPR004358">
    <property type="entry name" value="Sig_transdc_His_kin-like_C"/>
</dbReference>
<feature type="region of interest" description="Disordered" evidence="14">
    <location>
        <begin position="433"/>
        <end position="458"/>
    </location>
</feature>
<dbReference type="Gene3D" id="3.30.450.20">
    <property type="entry name" value="PAS domain"/>
    <property type="match status" value="2"/>
</dbReference>
<evidence type="ECO:0000256" key="14">
    <source>
        <dbReference type="SAM" id="MobiDB-lite"/>
    </source>
</evidence>
<evidence type="ECO:0000256" key="6">
    <source>
        <dbReference type="ARBA" id="ARBA00022679"/>
    </source>
</evidence>
<dbReference type="EC" id="2.7.13.3" evidence="3"/>
<evidence type="ECO:0000259" key="15">
    <source>
        <dbReference type="PROSITE" id="PS50109"/>
    </source>
</evidence>
<dbReference type="PROSITE" id="PS50109">
    <property type="entry name" value="HIS_KIN"/>
    <property type="match status" value="1"/>
</dbReference>
<comment type="caution">
    <text evidence="16">The sequence shown here is derived from an EMBL/GenBank/DDBJ whole genome shotgun (WGS) entry which is preliminary data.</text>
</comment>
<keyword evidence="6" id="KW-0808">Transferase</keyword>
<keyword evidence="5" id="KW-0597">Phosphoprotein</keyword>
<dbReference type="PANTHER" id="PTHR43547:SF10">
    <property type="entry name" value="SENSOR HISTIDINE KINASE DCUS"/>
    <property type="match status" value="1"/>
</dbReference>
<evidence type="ECO:0000256" key="9">
    <source>
        <dbReference type="ARBA" id="ARBA00022777"/>
    </source>
</evidence>
<dbReference type="InterPro" id="IPR003594">
    <property type="entry name" value="HATPase_dom"/>
</dbReference>
<dbReference type="Pfam" id="PF02518">
    <property type="entry name" value="HATPase_c"/>
    <property type="match status" value="1"/>
</dbReference>
<dbReference type="GO" id="GO:0005886">
    <property type="term" value="C:plasma membrane"/>
    <property type="evidence" value="ECO:0007669"/>
    <property type="project" value="UniProtKB-SubCell"/>
</dbReference>
<evidence type="ECO:0000256" key="7">
    <source>
        <dbReference type="ARBA" id="ARBA00022692"/>
    </source>
</evidence>
<evidence type="ECO:0000256" key="4">
    <source>
        <dbReference type="ARBA" id="ARBA00022475"/>
    </source>
</evidence>
<dbReference type="Gene3D" id="3.30.565.10">
    <property type="entry name" value="Histidine kinase-like ATPase, C-terminal domain"/>
    <property type="match status" value="1"/>
</dbReference>
<dbReference type="InterPro" id="IPR036890">
    <property type="entry name" value="HATPase_C_sf"/>
</dbReference>
<evidence type="ECO:0000256" key="5">
    <source>
        <dbReference type="ARBA" id="ARBA00022553"/>
    </source>
</evidence>
<dbReference type="GO" id="GO:0000155">
    <property type="term" value="F:phosphorelay sensor kinase activity"/>
    <property type="evidence" value="ECO:0007669"/>
    <property type="project" value="TreeGrafter"/>
</dbReference>
<evidence type="ECO:0000256" key="10">
    <source>
        <dbReference type="ARBA" id="ARBA00022840"/>
    </source>
</evidence>
<dbReference type="PRINTS" id="PR00344">
    <property type="entry name" value="BCTRLSENSOR"/>
</dbReference>
<dbReference type="InterPro" id="IPR029151">
    <property type="entry name" value="Sensor-like_sf"/>
</dbReference>
<evidence type="ECO:0000256" key="13">
    <source>
        <dbReference type="ARBA" id="ARBA00023136"/>
    </source>
</evidence>
<evidence type="ECO:0000256" key="2">
    <source>
        <dbReference type="ARBA" id="ARBA00004651"/>
    </source>
</evidence>
<evidence type="ECO:0000313" key="16">
    <source>
        <dbReference type="EMBL" id="TBT83034.1"/>
    </source>
</evidence>
<dbReference type="GO" id="GO:0005524">
    <property type="term" value="F:ATP binding"/>
    <property type="evidence" value="ECO:0007669"/>
    <property type="project" value="UniProtKB-KW"/>
</dbReference>
<dbReference type="SUPFAM" id="SSF55874">
    <property type="entry name" value="ATPase domain of HSP90 chaperone/DNA topoisomerase II/histidine kinase"/>
    <property type="match status" value="1"/>
</dbReference>
<comment type="subcellular location">
    <subcellularLocation>
        <location evidence="2">Cell membrane</location>
        <topology evidence="2">Multi-pass membrane protein</topology>
    </subcellularLocation>
</comment>
<comment type="catalytic activity">
    <reaction evidence="1">
        <text>ATP + protein L-histidine = ADP + protein N-phospho-L-histidine.</text>
        <dbReference type="EC" id="2.7.13.3"/>
    </reaction>
</comment>
<dbReference type="EMBL" id="SDMQ01000015">
    <property type="protein sequence ID" value="TBT83034.1"/>
    <property type="molecule type" value="Genomic_DNA"/>
</dbReference>
<keyword evidence="17" id="KW-1185">Reference proteome</keyword>
<dbReference type="PANTHER" id="PTHR43547">
    <property type="entry name" value="TWO-COMPONENT HISTIDINE KINASE"/>
    <property type="match status" value="1"/>
</dbReference>
<dbReference type="AlphaFoldDB" id="A0A4Q9KBL8"/>
<organism evidence="16 17">
    <name type="scientific">Propioniciclava sinopodophylli</name>
    <dbReference type="NCBI Taxonomy" id="1837344"/>
    <lineage>
        <taxon>Bacteria</taxon>
        <taxon>Bacillati</taxon>
        <taxon>Actinomycetota</taxon>
        <taxon>Actinomycetes</taxon>
        <taxon>Propionibacteriales</taxon>
        <taxon>Propionibacteriaceae</taxon>
        <taxon>Propioniciclava</taxon>
    </lineage>
</organism>
<keyword evidence="11" id="KW-1133">Transmembrane helix</keyword>
<dbReference type="InterPro" id="IPR000014">
    <property type="entry name" value="PAS"/>
</dbReference>
<protein>
    <recommendedName>
        <fullName evidence="3">histidine kinase</fullName>
        <ecNumber evidence="3">2.7.13.3</ecNumber>
    </recommendedName>
</protein>
<evidence type="ECO:0000256" key="11">
    <source>
        <dbReference type="ARBA" id="ARBA00022989"/>
    </source>
</evidence>
<keyword evidence="12" id="KW-0902">Two-component regulatory system</keyword>
<gene>
    <name evidence="16" type="ORF">ET989_12635</name>
</gene>
<keyword evidence="4" id="KW-1003">Cell membrane</keyword>